<dbReference type="Proteomes" id="UP001064896">
    <property type="component" value="Chromosome"/>
</dbReference>
<dbReference type="InterPro" id="IPR000182">
    <property type="entry name" value="GNAT_dom"/>
</dbReference>
<dbReference type="EMBL" id="AP023081">
    <property type="protein sequence ID" value="BCD89263.1"/>
    <property type="molecule type" value="Genomic_DNA"/>
</dbReference>
<keyword evidence="2" id="KW-0012">Acyltransferase</keyword>
<organism evidence="5 6">
    <name type="scientific">Pseudomonas solani</name>
    <dbReference type="NCBI Taxonomy" id="2731552"/>
    <lineage>
        <taxon>Bacteria</taxon>
        <taxon>Pseudomonadati</taxon>
        <taxon>Pseudomonadota</taxon>
        <taxon>Gammaproteobacteria</taxon>
        <taxon>Pseudomonadales</taxon>
        <taxon>Pseudomonadaceae</taxon>
        <taxon>Pseudomonas</taxon>
    </lineage>
</organism>
<feature type="compositionally biased region" description="Polar residues" evidence="3">
    <location>
        <begin position="375"/>
        <end position="385"/>
    </location>
</feature>
<dbReference type="SUPFAM" id="SSF55729">
    <property type="entry name" value="Acyl-CoA N-acyltransferases (Nat)"/>
    <property type="match status" value="1"/>
</dbReference>
<evidence type="ECO:0000256" key="2">
    <source>
        <dbReference type="ARBA" id="ARBA00023315"/>
    </source>
</evidence>
<evidence type="ECO:0000259" key="4">
    <source>
        <dbReference type="PROSITE" id="PS51186"/>
    </source>
</evidence>
<dbReference type="InterPro" id="IPR050680">
    <property type="entry name" value="YpeA/RimI_acetyltransf"/>
</dbReference>
<dbReference type="InterPro" id="IPR016181">
    <property type="entry name" value="Acyl_CoA_acyltransferase"/>
</dbReference>
<evidence type="ECO:0000256" key="1">
    <source>
        <dbReference type="ARBA" id="ARBA00022679"/>
    </source>
</evidence>
<dbReference type="Gene3D" id="3.90.70.10">
    <property type="entry name" value="Cysteine proteinases"/>
    <property type="match status" value="1"/>
</dbReference>
<feature type="region of interest" description="Disordered" evidence="3">
    <location>
        <begin position="367"/>
        <end position="391"/>
    </location>
</feature>
<evidence type="ECO:0000256" key="3">
    <source>
        <dbReference type="SAM" id="MobiDB-lite"/>
    </source>
</evidence>
<sequence length="391" mass="43741">MNFSFRDARPDDLDALLHLENQCFELDRLSPRSFQWMIARAHASLAVAEAAGRVMGYALLLFHRGTSLARLYSIAIAPQARGHGLGKALLAEAERRARDHDCAYLRLEVRPDNPAAIGLYEQAGYRRFACVDDYYEDHAQALRYEKRIVQRPLDAARAVPYYQQSTEFTCGPACLMMAMAGLQPGRPLSRREEVQLWREATTVFMTSGHGGCSPQGLALAAWRRGFRVRLQVSVEGPLFLSGVRSEGKREVMRLVHEAFCDELRASDVEQVPASRQDLPALLAEGGLPLVLISSYQLTRTKAPHWVLVTGCDEDFVYLHDPDIDHSRHRQALDCQHMPVSHARFQRMRLFGGSKLRASVVLYSPAGSPPRWTNAHPPTSVQAPSPCSEPTP</sequence>
<feature type="domain" description="N-acetyltransferase" evidence="4">
    <location>
        <begin position="3"/>
        <end position="149"/>
    </location>
</feature>
<dbReference type="CDD" id="cd04301">
    <property type="entry name" value="NAT_SF"/>
    <property type="match status" value="1"/>
</dbReference>
<dbReference type="Pfam" id="PF11814">
    <property type="entry name" value="DUF3335"/>
    <property type="match status" value="1"/>
</dbReference>
<dbReference type="InterPro" id="IPR021770">
    <property type="entry name" value="DUF3335"/>
</dbReference>
<evidence type="ECO:0000313" key="5">
    <source>
        <dbReference type="EMBL" id="BCD89263.1"/>
    </source>
</evidence>
<dbReference type="PANTHER" id="PTHR43420">
    <property type="entry name" value="ACETYLTRANSFERASE"/>
    <property type="match status" value="1"/>
</dbReference>
<dbReference type="PROSITE" id="PS51186">
    <property type="entry name" value="GNAT"/>
    <property type="match status" value="1"/>
</dbReference>
<accession>A0ABN6BZT8</accession>
<gene>
    <name evidence="5" type="ORF">PSm6_56700</name>
</gene>
<dbReference type="Gene3D" id="3.40.630.30">
    <property type="match status" value="1"/>
</dbReference>
<name>A0ABN6BZT8_9PSED</name>
<proteinExistence type="predicted"/>
<evidence type="ECO:0000313" key="6">
    <source>
        <dbReference type="Proteomes" id="UP001064896"/>
    </source>
</evidence>
<reference evidence="5" key="1">
    <citation type="submission" date="2020-05" db="EMBL/GenBank/DDBJ databases">
        <title>Complete genome sequence of Pseudomonas sp. Sm006.</title>
        <authorList>
            <person name="Takeuchi K."/>
            <person name="Someya N."/>
        </authorList>
    </citation>
    <scope>NUCLEOTIDE SEQUENCE</scope>
    <source>
        <strain evidence="5">Sm006</strain>
    </source>
</reference>
<dbReference type="Pfam" id="PF00583">
    <property type="entry name" value="Acetyltransf_1"/>
    <property type="match status" value="1"/>
</dbReference>
<protein>
    <submittedName>
        <fullName evidence="5">GNAT family N-acetyltransferase</fullName>
    </submittedName>
</protein>
<dbReference type="RefSeq" id="WP_021220066.1">
    <property type="nucleotide sequence ID" value="NZ_AP023081.1"/>
</dbReference>
<keyword evidence="1" id="KW-0808">Transferase</keyword>
<keyword evidence="6" id="KW-1185">Reference proteome</keyword>